<evidence type="ECO:0000256" key="1">
    <source>
        <dbReference type="ARBA" id="ARBA00004141"/>
    </source>
</evidence>
<proteinExistence type="predicted"/>
<dbReference type="Proteomes" id="UP001602287">
    <property type="component" value="Unassembled WGS sequence"/>
</dbReference>
<evidence type="ECO:0000256" key="5">
    <source>
        <dbReference type="SAM" id="MobiDB-lite"/>
    </source>
</evidence>
<feature type="transmembrane region" description="Helical" evidence="6">
    <location>
        <begin position="20"/>
        <end position="37"/>
    </location>
</feature>
<dbReference type="InterPro" id="IPR052185">
    <property type="entry name" value="IPC_Synthase-Related"/>
</dbReference>
<dbReference type="Pfam" id="PF14378">
    <property type="entry name" value="PAP2_3"/>
    <property type="match status" value="1"/>
</dbReference>
<accession>A0ABW6VUY1</accession>
<evidence type="ECO:0000259" key="7">
    <source>
        <dbReference type="Pfam" id="PF14378"/>
    </source>
</evidence>
<reference evidence="8 9" key="1">
    <citation type="submission" date="2024-10" db="EMBL/GenBank/DDBJ databases">
        <title>The Natural Products Discovery Center: Release of the First 8490 Sequenced Strains for Exploring Actinobacteria Biosynthetic Diversity.</title>
        <authorList>
            <person name="Kalkreuter E."/>
            <person name="Kautsar S.A."/>
            <person name="Yang D."/>
            <person name="Bader C.D."/>
            <person name="Teijaro C.N."/>
            <person name="Fluegel L."/>
            <person name="Davis C.M."/>
            <person name="Simpson J.R."/>
            <person name="Lauterbach L."/>
            <person name="Steele A.D."/>
            <person name="Gui C."/>
            <person name="Meng S."/>
            <person name="Li G."/>
            <person name="Viehrig K."/>
            <person name="Ye F."/>
            <person name="Su P."/>
            <person name="Kiefer A.F."/>
            <person name="Nichols A."/>
            <person name="Cepeda A.J."/>
            <person name="Yan W."/>
            <person name="Fan B."/>
            <person name="Jiang Y."/>
            <person name="Adhikari A."/>
            <person name="Zheng C.-J."/>
            <person name="Schuster L."/>
            <person name="Cowan T.M."/>
            <person name="Smanski M.J."/>
            <person name="Chevrette M.G."/>
            <person name="De Carvalho L.P.S."/>
            <person name="Shen B."/>
        </authorList>
    </citation>
    <scope>NUCLEOTIDE SEQUENCE [LARGE SCALE GENOMIC DNA]</scope>
    <source>
        <strain evidence="8 9">NPDC000140</strain>
    </source>
</reference>
<organism evidence="8 9">
    <name type="scientific">Micromonospora parva</name>
    <dbReference type="NCBI Taxonomy" id="1464048"/>
    <lineage>
        <taxon>Bacteria</taxon>
        <taxon>Bacillati</taxon>
        <taxon>Actinomycetota</taxon>
        <taxon>Actinomycetes</taxon>
        <taxon>Micromonosporales</taxon>
        <taxon>Micromonosporaceae</taxon>
        <taxon>Micromonospora</taxon>
    </lineage>
</organism>
<dbReference type="CDD" id="cd03386">
    <property type="entry name" value="PAP2_Aur1_like"/>
    <property type="match status" value="1"/>
</dbReference>
<keyword evidence="4 6" id="KW-0472">Membrane</keyword>
<evidence type="ECO:0000256" key="4">
    <source>
        <dbReference type="ARBA" id="ARBA00023136"/>
    </source>
</evidence>
<feature type="compositionally biased region" description="Basic residues" evidence="5">
    <location>
        <begin position="306"/>
        <end position="319"/>
    </location>
</feature>
<comment type="caution">
    <text evidence="8">The sequence shown here is derived from an EMBL/GenBank/DDBJ whole genome shotgun (WGS) entry which is preliminary data.</text>
</comment>
<feature type="region of interest" description="Disordered" evidence="5">
    <location>
        <begin position="259"/>
        <end position="319"/>
    </location>
</feature>
<dbReference type="RefSeq" id="WP_307857841.1">
    <property type="nucleotide sequence ID" value="NZ_JBIAZM010000006.1"/>
</dbReference>
<keyword evidence="9" id="KW-1185">Reference proteome</keyword>
<dbReference type="PANTHER" id="PTHR31310">
    <property type="match status" value="1"/>
</dbReference>
<sequence>MDTAELPAAPARRAVALRRAMRELGLVATLFLVYKAARVAGADRASTAVGNGEWIWRVERLFHLPDEAAFQRPVLSHELLVHLANGYYAYVHFPATISCLIWLYVRHPVRYLWTRRMLAGLTAAALALHFLVPLAPPRLTALTGMVDTGSRYGPAVYGPPDTDALSNQYAAMPSLHVGWALAVAVALIAVTGGRLRWLWLAHPLVTLLVVVTTGNHYWLDGIVAAVLLAVVSVGLPRPAQPTSPPTRGRGARTGWPRQRLRAPHAPSGHPPARADAGDVVRTSGAERACQPVGSGSPACQFSSAVRSRRDRGRQRPRTR</sequence>
<comment type="subcellular location">
    <subcellularLocation>
        <location evidence="1">Membrane</location>
        <topology evidence="1">Multi-pass membrane protein</topology>
    </subcellularLocation>
</comment>
<feature type="transmembrane region" description="Helical" evidence="6">
    <location>
        <begin position="197"/>
        <end position="215"/>
    </location>
</feature>
<feature type="transmembrane region" description="Helical" evidence="6">
    <location>
        <begin position="87"/>
        <end position="105"/>
    </location>
</feature>
<dbReference type="PANTHER" id="PTHR31310:SF7">
    <property type="entry name" value="PA-PHOSPHATASE RELATED-FAMILY PROTEIN DDB_G0268928"/>
    <property type="match status" value="1"/>
</dbReference>
<feature type="domain" description="Inositolphosphotransferase Aur1/Ipt1" evidence="7">
    <location>
        <begin position="53"/>
        <end position="232"/>
    </location>
</feature>
<feature type="transmembrane region" description="Helical" evidence="6">
    <location>
        <begin position="117"/>
        <end position="135"/>
    </location>
</feature>
<keyword evidence="3 6" id="KW-1133">Transmembrane helix</keyword>
<evidence type="ECO:0000256" key="2">
    <source>
        <dbReference type="ARBA" id="ARBA00022692"/>
    </source>
</evidence>
<feature type="transmembrane region" description="Helical" evidence="6">
    <location>
        <begin position="169"/>
        <end position="190"/>
    </location>
</feature>
<gene>
    <name evidence="8" type="ORF">ACFY3B_17750</name>
</gene>
<dbReference type="EMBL" id="JBIAZM010000006">
    <property type="protein sequence ID" value="MFF5201443.1"/>
    <property type="molecule type" value="Genomic_DNA"/>
</dbReference>
<name>A0ABW6VUY1_9ACTN</name>
<evidence type="ECO:0000256" key="3">
    <source>
        <dbReference type="ARBA" id="ARBA00022989"/>
    </source>
</evidence>
<evidence type="ECO:0000313" key="9">
    <source>
        <dbReference type="Proteomes" id="UP001602287"/>
    </source>
</evidence>
<evidence type="ECO:0000256" key="6">
    <source>
        <dbReference type="SAM" id="Phobius"/>
    </source>
</evidence>
<keyword evidence="2 6" id="KW-0812">Transmembrane</keyword>
<evidence type="ECO:0000313" key="8">
    <source>
        <dbReference type="EMBL" id="MFF5201443.1"/>
    </source>
</evidence>
<protein>
    <submittedName>
        <fullName evidence="8">Phosphatase PAP2 family protein</fullName>
    </submittedName>
</protein>
<dbReference type="InterPro" id="IPR026841">
    <property type="entry name" value="Aur1/Ipt1"/>
</dbReference>